<dbReference type="Pfam" id="PF08486">
    <property type="entry name" value="SpoIID"/>
    <property type="match status" value="1"/>
</dbReference>
<evidence type="ECO:0000313" key="2">
    <source>
        <dbReference type="EMBL" id="PIP62940.1"/>
    </source>
</evidence>
<feature type="domain" description="Sporulation stage II protein D amidase enhancer LytB N-terminal" evidence="1">
    <location>
        <begin position="68"/>
        <end position="145"/>
    </location>
</feature>
<dbReference type="InterPro" id="IPR013693">
    <property type="entry name" value="SpoIID/LytB_N"/>
</dbReference>
<feature type="non-terminal residue" evidence="2">
    <location>
        <position position="1"/>
    </location>
</feature>
<protein>
    <recommendedName>
        <fullName evidence="1">Sporulation stage II protein D amidase enhancer LytB N-terminal domain-containing protein</fullName>
    </recommendedName>
</protein>
<organism evidence="2 3">
    <name type="scientific">Candidatus Roizmanbacteria bacterium CG22_combo_CG10-13_8_21_14_all_35_9</name>
    <dbReference type="NCBI Taxonomy" id="1974861"/>
    <lineage>
        <taxon>Bacteria</taxon>
        <taxon>Candidatus Roizmaniibacteriota</taxon>
    </lineage>
</organism>
<accession>A0A2H0C0S7</accession>
<comment type="caution">
    <text evidence="2">The sequence shown here is derived from an EMBL/GenBank/DDBJ whole genome shotgun (WGS) entry which is preliminary data.</text>
</comment>
<proteinExistence type="predicted"/>
<dbReference type="Proteomes" id="UP000231021">
    <property type="component" value="Unassembled WGS sequence"/>
</dbReference>
<dbReference type="EMBL" id="PCTB01000030">
    <property type="protein sequence ID" value="PIP62940.1"/>
    <property type="molecule type" value="Genomic_DNA"/>
</dbReference>
<name>A0A2H0C0S7_9BACT</name>
<dbReference type="AlphaFoldDB" id="A0A2H0C0S7"/>
<sequence length="337" mass="37651">RDPGFSPRFAFFTYGVPNRVGMNQFGAYGRAKAGQNEEEILRAYYDNFELKKDYDKSININVNGYGSYNIEDYVKRIYEVPESWGADGMASLKAQAIASRSYALAYTNNGSGSICATEQCQVFHSDPKGGAWEQAVNDTAGWVMVQGGSPIKAWYSSTHGGYILKSSEIGWSDTSWTKHANDFDGSVGSFSDLSSKAYDRESPWFYCDWGSRSEYNKTAWLKTEELADMVNVVLLARADSSTQEHLYQVDKPHPYGGEVWNQDKVKQELKNRNISYFNRIDSGSVGADFSYGKTSSINFSGDSGSVSFDGAEFKNFFNLRAPANIQIVGPLYNIEKR</sequence>
<evidence type="ECO:0000259" key="1">
    <source>
        <dbReference type="Pfam" id="PF08486"/>
    </source>
</evidence>
<reference evidence="2 3" key="1">
    <citation type="submission" date="2017-09" db="EMBL/GenBank/DDBJ databases">
        <title>Depth-based differentiation of microbial function through sediment-hosted aquifers and enrichment of novel symbionts in the deep terrestrial subsurface.</title>
        <authorList>
            <person name="Probst A.J."/>
            <person name="Ladd B."/>
            <person name="Jarett J.K."/>
            <person name="Geller-Mcgrath D.E."/>
            <person name="Sieber C.M."/>
            <person name="Emerson J.B."/>
            <person name="Anantharaman K."/>
            <person name="Thomas B.C."/>
            <person name="Malmstrom R."/>
            <person name="Stieglmeier M."/>
            <person name="Klingl A."/>
            <person name="Woyke T."/>
            <person name="Ryan C.M."/>
            <person name="Banfield J.F."/>
        </authorList>
    </citation>
    <scope>NUCLEOTIDE SEQUENCE [LARGE SCALE GENOMIC DNA]</scope>
    <source>
        <strain evidence="2">CG22_combo_CG10-13_8_21_14_all_35_9</strain>
    </source>
</reference>
<evidence type="ECO:0000313" key="3">
    <source>
        <dbReference type="Proteomes" id="UP000231021"/>
    </source>
</evidence>
<gene>
    <name evidence="2" type="ORF">COW98_01290</name>
</gene>